<sequence length="100" mass="11619">DVDQASNDVCGVRTMLREARKVWMEILETFEEAKALGMVTMSDEKEIETGQDMKQGKERSERGKKKKSEERKEVVIKRPPRRSSKNPYCRICKTTGSHWT</sequence>
<evidence type="ECO:0000313" key="3">
    <source>
        <dbReference type="Proteomes" id="UP001057375"/>
    </source>
</evidence>
<organism evidence="2 3">
    <name type="scientific">Aduncisulcus paluster</name>
    <dbReference type="NCBI Taxonomy" id="2918883"/>
    <lineage>
        <taxon>Eukaryota</taxon>
        <taxon>Metamonada</taxon>
        <taxon>Carpediemonas-like organisms</taxon>
        <taxon>Aduncisulcus</taxon>
    </lineage>
</organism>
<feature type="compositionally biased region" description="Basic and acidic residues" evidence="1">
    <location>
        <begin position="54"/>
        <end position="76"/>
    </location>
</feature>
<evidence type="ECO:0000313" key="2">
    <source>
        <dbReference type="EMBL" id="GKT26806.1"/>
    </source>
</evidence>
<gene>
    <name evidence="2" type="ORF">ADUPG1_004718</name>
</gene>
<feature type="non-terminal residue" evidence="2">
    <location>
        <position position="1"/>
    </location>
</feature>
<proteinExistence type="predicted"/>
<dbReference type="EMBL" id="BQXS01007269">
    <property type="protein sequence ID" value="GKT26806.1"/>
    <property type="molecule type" value="Genomic_DNA"/>
</dbReference>
<reference evidence="2" key="1">
    <citation type="submission" date="2022-03" db="EMBL/GenBank/DDBJ databases">
        <title>Draft genome sequence of Aduncisulcus paluster, a free-living microaerophilic Fornicata.</title>
        <authorList>
            <person name="Yuyama I."/>
            <person name="Kume K."/>
            <person name="Tamura T."/>
            <person name="Inagaki Y."/>
            <person name="Hashimoto T."/>
        </authorList>
    </citation>
    <scope>NUCLEOTIDE SEQUENCE</scope>
    <source>
        <strain evidence="2">NY0171</strain>
    </source>
</reference>
<keyword evidence="3" id="KW-1185">Reference proteome</keyword>
<dbReference type="Proteomes" id="UP001057375">
    <property type="component" value="Unassembled WGS sequence"/>
</dbReference>
<evidence type="ECO:0000256" key="1">
    <source>
        <dbReference type="SAM" id="MobiDB-lite"/>
    </source>
</evidence>
<feature type="non-terminal residue" evidence="2">
    <location>
        <position position="100"/>
    </location>
</feature>
<name>A0ABQ5K352_9EUKA</name>
<feature type="region of interest" description="Disordered" evidence="1">
    <location>
        <begin position="42"/>
        <end position="100"/>
    </location>
</feature>
<protein>
    <submittedName>
        <fullName evidence="2">Uncharacterized protein</fullName>
    </submittedName>
</protein>
<accession>A0ABQ5K352</accession>
<comment type="caution">
    <text evidence="2">The sequence shown here is derived from an EMBL/GenBank/DDBJ whole genome shotgun (WGS) entry which is preliminary data.</text>
</comment>